<dbReference type="PROSITE" id="PS50215">
    <property type="entry name" value="ADAM_MEPRO"/>
    <property type="match status" value="1"/>
</dbReference>
<dbReference type="PANTHER" id="PTHR13817">
    <property type="entry name" value="TITIN"/>
    <property type="match status" value="1"/>
</dbReference>
<feature type="domain" description="Fibronectin type-III" evidence="5">
    <location>
        <begin position="1023"/>
        <end position="1114"/>
    </location>
</feature>
<dbReference type="PANTHER" id="PTHR13817:SF73">
    <property type="entry name" value="FIBRONECTIN TYPE-III DOMAIN-CONTAINING PROTEIN"/>
    <property type="match status" value="1"/>
</dbReference>
<dbReference type="Proteomes" id="UP001172083">
    <property type="component" value="Unassembled WGS sequence"/>
</dbReference>
<dbReference type="PROSITE" id="PS50853">
    <property type="entry name" value="FN3"/>
    <property type="match status" value="2"/>
</dbReference>
<dbReference type="Pfam" id="PF01483">
    <property type="entry name" value="P_proprotein"/>
    <property type="match status" value="1"/>
</dbReference>
<keyword evidence="2" id="KW-0677">Repeat</keyword>
<protein>
    <submittedName>
        <fullName evidence="7">M12 family metallo-peptidase</fullName>
    </submittedName>
</protein>
<dbReference type="SUPFAM" id="SSF49785">
    <property type="entry name" value="Galactose-binding domain-like"/>
    <property type="match status" value="1"/>
</dbReference>
<feature type="domain" description="Peptidase M12B" evidence="4">
    <location>
        <begin position="225"/>
        <end position="444"/>
    </location>
</feature>
<evidence type="ECO:0000313" key="7">
    <source>
        <dbReference type="EMBL" id="MDN5216219.1"/>
    </source>
</evidence>
<evidence type="ECO:0000313" key="8">
    <source>
        <dbReference type="Proteomes" id="UP001172083"/>
    </source>
</evidence>
<dbReference type="RefSeq" id="WP_346761556.1">
    <property type="nucleotide sequence ID" value="NZ_JAUJEB010000008.1"/>
</dbReference>
<accession>A0ABT8LEL3</accession>
<dbReference type="SMART" id="SM00060">
    <property type="entry name" value="FN3"/>
    <property type="match status" value="2"/>
</dbReference>
<keyword evidence="1" id="KW-0645">Protease</keyword>
<dbReference type="InterPro" id="IPR026444">
    <property type="entry name" value="Secre_tail"/>
</dbReference>
<dbReference type="Pfam" id="PF18962">
    <property type="entry name" value="Por_Secre_tail"/>
    <property type="match status" value="1"/>
</dbReference>
<dbReference type="InterPro" id="IPR008979">
    <property type="entry name" value="Galactose-bd-like_sf"/>
</dbReference>
<sequence>MNKPGMINSGNFLFPICILIVVSFFSSGTDAYSQSVTVNEQFWSDDASISQRSVLKSQIKANNGRKLSLQFESFAAQVKEIRKGRPGHLPFDGAIISLPLPDGTFGQYKVAESSIMDDKLAFKYPQIKTYAGQALDNPSTTIRFDITPDGFHAIIFNEDNTVYIDPLYVNNITKYLTYYKKDFIKHAPLRFGLSDIKLVKDKELHSKKRVARRAAAARSSGEELRTYRLAVAATGEYTAFHGGTVVDALSAIVTSMNRVNGIYEREVAINMILVGNNDLIIYTDQGTDPYTNNDTEELLTENQTNLDNVIGSANYDIGHVFSTASGGLASLESVCDNSFKAQGTTGIATPVGDPFDVDFVAHEIGHQFGATHTFNGTTGNCDNLNRSGITSYEPGSGTTIMAYAGICSPQNIQNNSSDYFHTASYDQIIEFVTNGGGGCANVTTSGNTPPSADAGDDYFIPVNTPFVLTGSATDDDGDALTYCWEQFDLGPASPPNDPNSSGPLFRSFPPMMTPSRTFPQLSDILSNSATMGEILPAITRTMDFRLTVRDNRSGGGGVDYDDMTINVVDLGGRFELSSLNQGETILSGIPINVSWEVANTNTPPINAQQVNIRLSTDGGLTFPTLLAENLDNDGQEAITFPDNPTTQARLKIEAVDNIFFDISDQNFSIQTPVAPDYAIFVDPLSSEICTPNNAVFTIDITPILGFSDPIDLTVEDLPAGVEATFSENPMQPGTTGTLTLSNTAAAIPGEYEIQLASSSGAINKENDLTLTILSAEPPGPTLSIPNDQEADVALRPFFSWVDDPQINTYTLELALDADFTNIVDSVFDLNDAFYRESERLESNVSYYWRVKGVNNCGIGQYSEVYSFTTTLVNYFTFESTDVPKTIDSSMPNSVTSTLEIEIVDDMIISDVNVINLLGQHSFIGDLKFTLRSPATTEVVLFANICSNEENFDLSLDDEALNATIPCPPSDGGVYQPTGDLSDFDGQNAKGTWTLIVEDNATIDGGTLNGWGLEIGTAQSAPKAPDNLQATPTSVDIIALSWEDLSNNEDNFVLERSTPDNTSFMEIANLNANTLSFNDENLTPETNYVYRVKAVNQFGESAYTQEIETAPLPIAPNNLVATAISEEQIDLSWSDQSSMEEEYVVEQSVGNNENFAIVDVTNANAESYSVTGLEEATTYYYRIYARNLFGRSASSDEVSTATLVLGIEDEIAKKISVFPNPTKNEVTIKIEEGGPVITAVHLTDIHGKTVYSRPNNDIAKRHQPLTLKLNTYSRGLYLLQIITERATVIKRILKD</sequence>
<dbReference type="PROSITE" id="PS51829">
    <property type="entry name" value="P_HOMO_B"/>
    <property type="match status" value="1"/>
</dbReference>
<dbReference type="SUPFAM" id="SSF49265">
    <property type="entry name" value="Fibronectin type III"/>
    <property type="match status" value="1"/>
</dbReference>
<dbReference type="InterPro" id="IPR001590">
    <property type="entry name" value="Peptidase_M12B"/>
</dbReference>
<dbReference type="SUPFAM" id="SSF55486">
    <property type="entry name" value="Metalloproteases ('zincins'), catalytic domain"/>
    <property type="match status" value="1"/>
</dbReference>
<evidence type="ECO:0000256" key="2">
    <source>
        <dbReference type="ARBA" id="ARBA00022737"/>
    </source>
</evidence>
<dbReference type="EMBL" id="JAUJEB010000008">
    <property type="protein sequence ID" value="MDN5216219.1"/>
    <property type="molecule type" value="Genomic_DNA"/>
</dbReference>
<evidence type="ECO:0000259" key="6">
    <source>
        <dbReference type="PROSITE" id="PS51829"/>
    </source>
</evidence>
<feature type="domain" description="Fibronectin type-III" evidence="5">
    <location>
        <begin position="1115"/>
        <end position="1205"/>
    </location>
</feature>
<dbReference type="CDD" id="cd00063">
    <property type="entry name" value="FN3"/>
    <property type="match status" value="2"/>
</dbReference>
<dbReference type="Pfam" id="PF00041">
    <property type="entry name" value="fn3"/>
    <property type="match status" value="2"/>
</dbReference>
<dbReference type="InterPro" id="IPR002884">
    <property type="entry name" value="P_dom"/>
</dbReference>
<keyword evidence="3" id="KW-0378">Hydrolase</keyword>
<reference evidence="7" key="1">
    <citation type="submission" date="2023-06" db="EMBL/GenBank/DDBJ databases">
        <title>Genomic of Agaribacillus aureum.</title>
        <authorList>
            <person name="Wang G."/>
        </authorList>
    </citation>
    <scope>NUCLEOTIDE SEQUENCE</scope>
    <source>
        <strain evidence="7">BMA12</strain>
    </source>
</reference>
<organism evidence="7 8">
    <name type="scientific">Agaribacillus aureus</name>
    <dbReference type="NCBI Taxonomy" id="3051825"/>
    <lineage>
        <taxon>Bacteria</taxon>
        <taxon>Pseudomonadati</taxon>
        <taxon>Bacteroidota</taxon>
        <taxon>Cytophagia</taxon>
        <taxon>Cytophagales</taxon>
        <taxon>Splendidivirgaceae</taxon>
        <taxon>Agaribacillus</taxon>
    </lineage>
</organism>
<comment type="caution">
    <text evidence="7">The sequence shown here is derived from an EMBL/GenBank/DDBJ whole genome shotgun (WGS) entry which is preliminary data.</text>
</comment>
<dbReference type="Gene3D" id="3.40.390.10">
    <property type="entry name" value="Collagenase (Catalytic Domain)"/>
    <property type="match status" value="1"/>
</dbReference>
<dbReference type="InterPro" id="IPR050964">
    <property type="entry name" value="Striated_Muscle_Regulatory"/>
</dbReference>
<proteinExistence type="predicted"/>
<dbReference type="InterPro" id="IPR024079">
    <property type="entry name" value="MetalloPept_cat_dom_sf"/>
</dbReference>
<gene>
    <name evidence="7" type="ORF">QQ020_29395</name>
</gene>
<feature type="domain" description="P/Homo B" evidence="6">
    <location>
        <begin position="866"/>
        <end position="1021"/>
    </location>
</feature>
<dbReference type="InterPro" id="IPR003961">
    <property type="entry name" value="FN3_dom"/>
</dbReference>
<dbReference type="InterPro" id="IPR036116">
    <property type="entry name" value="FN3_sf"/>
</dbReference>
<dbReference type="Gene3D" id="2.60.120.260">
    <property type="entry name" value="Galactose-binding domain-like"/>
    <property type="match status" value="1"/>
</dbReference>
<keyword evidence="8" id="KW-1185">Reference proteome</keyword>
<evidence type="ECO:0000256" key="3">
    <source>
        <dbReference type="ARBA" id="ARBA00022801"/>
    </source>
</evidence>
<dbReference type="Pfam" id="PF13583">
    <property type="entry name" value="Reprolysin_4"/>
    <property type="match status" value="1"/>
</dbReference>
<evidence type="ECO:0000256" key="1">
    <source>
        <dbReference type="ARBA" id="ARBA00022670"/>
    </source>
</evidence>
<name>A0ABT8LEL3_9BACT</name>
<dbReference type="Gene3D" id="2.60.40.10">
    <property type="entry name" value="Immunoglobulins"/>
    <property type="match status" value="4"/>
</dbReference>
<dbReference type="NCBIfam" id="TIGR04183">
    <property type="entry name" value="Por_Secre_tail"/>
    <property type="match status" value="1"/>
</dbReference>
<dbReference type="InterPro" id="IPR013783">
    <property type="entry name" value="Ig-like_fold"/>
</dbReference>
<evidence type="ECO:0000259" key="4">
    <source>
        <dbReference type="PROSITE" id="PS50215"/>
    </source>
</evidence>
<evidence type="ECO:0000259" key="5">
    <source>
        <dbReference type="PROSITE" id="PS50853"/>
    </source>
</evidence>